<dbReference type="InterPro" id="IPR032557">
    <property type="entry name" value="DUF4935"/>
</dbReference>
<accession>A0A0D7X0R8</accession>
<dbReference type="RefSeq" id="WP_044648078.1">
    <property type="nucleotide sequence ID" value="NZ_JTHP01000053.1"/>
</dbReference>
<comment type="caution">
    <text evidence="2">The sequence shown here is derived from an EMBL/GenBank/DDBJ whole genome shotgun (WGS) entry which is preliminary data.</text>
</comment>
<dbReference type="Pfam" id="PF16289">
    <property type="entry name" value="PIN_12"/>
    <property type="match status" value="1"/>
</dbReference>
<feature type="domain" description="DUF4935" evidence="1">
    <location>
        <begin position="3"/>
        <end position="165"/>
    </location>
</feature>
<reference evidence="2 3" key="1">
    <citation type="submission" date="2014-11" db="EMBL/GenBank/DDBJ databases">
        <title>Draft Genome Sequences of Paenibacillus polymyxa NRRL B-30509 and Paenibacillus terrae NRRL B-30644, Strains from a Poultry Environment that Produce Tridecaptin A and Paenicidins.</title>
        <authorList>
            <person name="van Belkum M.J."/>
            <person name="Lohans C.T."/>
            <person name="Vederas J.C."/>
        </authorList>
    </citation>
    <scope>NUCLEOTIDE SEQUENCE [LARGE SCALE GENOMIC DNA]</scope>
    <source>
        <strain evidence="2 3">NRRL B-30644</strain>
    </source>
</reference>
<gene>
    <name evidence="2" type="ORF">QD47_21640</name>
</gene>
<proteinExistence type="predicted"/>
<evidence type="ECO:0000313" key="2">
    <source>
        <dbReference type="EMBL" id="KJD43602.1"/>
    </source>
</evidence>
<protein>
    <recommendedName>
        <fullName evidence="1">DUF4935 domain-containing protein</fullName>
    </recommendedName>
</protein>
<evidence type="ECO:0000313" key="3">
    <source>
        <dbReference type="Proteomes" id="UP000032534"/>
    </source>
</evidence>
<dbReference type="OrthoDB" id="2779996at2"/>
<name>A0A0D7X0R8_9BACL</name>
<sequence>MNIFLDTTVLYRDPFLSQNLGSGLVKAARNRELRIYISEVVLEEAKRHYLRKVETPIVQLRKAIKDYNSVSLLPEIPIVLPELNEVAERFEAYYNELMMSNIVKIVPYDNNLLPELVHRSINRIKPFTDKKQEFRDGIIWLSYARLAETEDLTNCFFITNNTSDYFSGKRGGELHPDLKKDSKRFSLFKSLESLMFTDMYKEKEQNLQLIQWIENNDLDTDKLLELLEPFHNDFCEEASIYVNELSLEDAVGVYIPYGSVKLGFLGV</sequence>
<keyword evidence="3" id="KW-1185">Reference proteome</keyword>
<evidence type="ECO:0000259" key="1">
    <source>
        <dbReference type="Pfam" id="PF16289"/>
    </source>
</evidence>
<organism evidence="2 3">
    <name type="scientific">Paenibacillus terrae</name>
    <dbReference type="NCBI Taxonomy" id="159743"/>
    <lineage>
        <taxon>Bacteria</taxon>
        <taxon>Bacillati</taxon>
        <taxon>Bacillota</taxon>
        <taxon>Bacilli</taxon>
        <taxon>Bacillales</taxon>
        <taxon>Paenibacillaceae</taxon>
        <taxon>Paenibacillus</taxon>
    </lineage>
</organism>
<dbReference type="PATRIC" id="fig|159743.3.peg.4809"/>
<dbReference type="AlphaFoldDB" id="A0A0D7X0R8"/>
<dbReference type="Proteomes" id="UP000032534">
    <property type="component" value="Unassembled WGS sequence"/>
</dbReference>
<dbReference type="EMBL" id="JTHP01000053">
    <property type="protein sequence ID" value="KJD43602.1"/>
    <property type="molecule type" value="Genomic_DNA"/>
</dbReference>